<dbReference type="CDD" id="cd08563">
    <property type="entry name" value="GDPD_TtGDE_like"/>
    <property type="match status" value="1"/>
</dbReference>
<keyword evidence="3" id="KW-1185">Reference proteome</keyword>
<reference evidence="3" key="1">
    <citation type="journal article" date="2019" name="Int. J. Syst. Evol. Microbiol.">
        <title>The Global Catalogue of Microorganisms (GCM) 10K type strain sequencing project: providing services to taxonomists for standard genome sequencing and annotation.</title>
        <authorList>
            <consortium name="The Broad Institute Genomics Platform"/>
            <consortium name="The Broad Institute Genome Sequencing Center for Infectious Disease"/>
            <person name="Wu L."/>
            <person name="Ma J."/>
        </authorList>
    </citation>
    <scope>NUCLEOTIDE SEQUENCE [LARGE SCALE GENOMIC DNA]</scope>
    <source>
        <strain evidence="3">JCM 18657</strain>
    </source>
</reference>
<dbReference type="PROSITE" id="PS51704">
    <property type="entry name" value="GP_PDE"/>
    <property type="match status" value="1"/>
</dbReference>
<protein>
    <submittedName>
        <fullName evidence="2">Glycerophosphodiester phosphodiesterase</fullName>
    </submittedName>
</protein>
<gene>
    <name evidence="2" type="ORF">ACFQWB_04980</name>
</gene>
<accession>A0ABW2UZG9</accession>
<dbReference type="RefSeq" id="WP_138789622.1">
    <property type="nucleotide sequence ID" value="NZ_JBHTGQ010000011.1"/>
</dbReference>
<comment type="caution">
    <text evidence="2">The sequence shown here is derived from an EMBL/GenBank/DDBJ whole genome shotgun (WGS) entry which is preliminary data.</text>
</comment>
<dbReference type="Pfam" id="PF03009">
    <property type="entry name" value="GDPD"/>
    <property type="match status" value="1"/>
</dbReference>
<organism evidence="2 3">
    <name type="scientific">Paenibacillus thermoaerophilus</name>
    <dbReference type="NCBI Taxonomy" id="1215385"/>
    <lineage>
        <taxon>Bacteria</taxon>
        <taxon>Bacillati</taxon>
        <taxon>Bacillota</taxon>
        <taxon>Bacilli</taxon>
        <taxon>Bacillales</taxon>
        <taxon>Paenibacillaceae</taxon>
        <taxon>Paenibacillus</taxon>
    </lineage>
</organism>
<dbReference type="InterPro" id="IPR030395">
    <property type="entry name" value="GP_PDE_dom"/>
</dbReference>
<dbReference type="PANTHER" id="PTHR46211">
    <property type="entry name" value="GLYCEROPHOSPHORYL DIESTER PHOSPHODIESTERASE"/>
    <property type="match status" value="1"/>
</dbReference>
<dbReference type="PANTHER" id="PTHR46211:SF14">
    <property type="entry name" value="GLYCEROPHOSPHODIESTER PHOSPHODIESTERASE"/>
    <property type="match status" value="1"/>
</dbReference>
<name>A0ABW2UZG9_9BACL</name>
<sequence length="249" mass="27727">MSKNQPLVIGHRGAASIAPENTWASFRTAIEQGADGIELDIHLSADGKLIVIHDDTVDRTTDGSGEVWKMTAEELRKLDAGAWFDERFRGERLPLLEEVFALVPPGLLINIEIKGSYGGKLEEELSRMLDAEGRSHRVVVSSFDHKILQRLKRLRPATAIGLLYSANPVTHLGLTTGMQGEVTSFHPHHRLIGESDITELRRAGYAVYPYTPNREEDWRRLVRAGASGIITDRPGELRELLRREAGHLG</sequence>
<evidence type="ECO:0000313" key="2">
    <source>
        <dbReference type="EMBL" id="MFC7749296.1"/>
    </source>
</evidence>
<dbReference type="Proteomes" id="UP001596528">
    <property type="component" value="Unassembled WGS sequence"/>
</dbReference>
<evidence type="ECO:0000259" key="1">
    <source>
        <dbReference type="PROSITE" id="PS51704"/>
    </source>
</evidence>
<dbReference type="EMBL" id="JBHTGQ010000011">
    <property type="protein sequence ID" value="MFC7749296.1"/>
    <property type="molecule type" value="Genomic_DNA"/>
</dbReference>
<feature type="domain" description="GP-PDE" evidence="1">
    <location>
        <begin position="6"/>
        <end position="241"/>
    </location>
</feature>
<dbReference type="Gene3D" id="3.20.20.190">
    <property type="entry name" value="Phosphatidylinositol (PI) phosphodiesterase"/>
    <property type="match status" value="1"/>
</dbReference>
<proteinExistence type="predicted"/>
<dbReference type="SUPFAM" id="SSF51695">
    <property type="entry name" value="PLC-like phosphodiesterases"/>
    <property type="match status" value="1"/>
</dbReference>
<evidence type="ECO:0000313" key="3">
    <source>
        <dbReference type="Proteomes" id="UP001596528"/>
    </source>
</evidence>
<dbReference type="InterPro" id="IPR017946">
    <property type="entry name" value="PLC-like_Pdiesterase_TIM-brl"/>
</dbReference>